<dbReference type="EMBL" id="AWUE01014181">
    <property type="protein sequence ID" value="OMP04830.1"/>
    <property type="molecule type" value="Genomic_DNA"/>
</dbReference>
<sequence>MSIPTVPKTKAMDYITTPTPLLRMPNLPSE</sequence>
<dbReference type="EMBL" id="AWUE01009503">
    <property type="protein sequence ID" value="OMP12359.1"/>
    <property type="molecule type" value="Genomic_DNA"/>
</dbReference>
<evidence type="ECO:0000313" key="3">
    <source>
        <dbReference type="Proteomes" id="UP000187203"/>
    </source>
</evidence>
<comment type="caution">
    <text evidence="1">The sequence shown here is derived from an EMBL/GenBank/DDBJ whole genome shotgun (WGS) entry which is preliminary data.</text>
</comment>
<protein>
    <submittedName>
        <fullName evidence="1">Uncharacterized protein</fullName>
    </submittedName>
</protein>
<evidence type="ECO:0000313" key="2">
    <source>
        <dbReference type="EMBL" id="OMP12359.1"/>
    </source>
</evidence>
<proteinExistence type="predicted"/>
<reference evidence="3" key="1">
    <citation type="submission" date="2013-09" db="EMBL/GenBank/DDBJ databases">
        <title>Corchorus olitorius genome sequencing.</title>
        <authorList>
            <person name="Alam M."/>
            <person name="Haque M.S."/>
            <person name="Islam M.S."/>
            <person name="Emdad E.M."/>
            <person name="Islam M.M."/>
            <person name="Ahmed B."/>
            <person name="Halim A."/>
            <person name="Hossen Q.M.M."/>
            <person name="Hossain M.Z."/>
            <person name="Ahmed R."/>
            <person name="Khan M.M."/>
            <person name="Islam R."/>
            <person name="Rashid M.M."/>
            <person name="Khan S.A."/>
            <person name="Rahman M.S."/>
            <person name="Alam M."/>
            <person name="Yahiya A.S."/>
            <person name="Khan M.S."/>
            <person name="Azam M.S."/>
            <person name="Haque T."/>
            <person name="Lashkar M.Z.H."/>
            <person name="Akhand A.I."/>
            <person name="Morshed G."/>
            <person name="Roy S."/>
            <person name="Uddin K.S."/>
            <person name="Rabeya T."/>
            <person name="Hossain A.S."/>
            <person name="Chowdhury A."/>
            <person name="Snigdha A.R."/>
            <person name="Mortoza M.S."/>
            <person name="Matin S.A."/>
            <person name="Hoque S.M.E."/>
            <person name="Islam M.K."/>
            <person name="Roy D.K."/>
            <person name="Haider R."/>
            <person name="Moosa M.M."/>
            <person name="Elias S.M."/>
            <person name="Hasan A.M."/>
            <person name="Jahan S."/>
            <person name="Shafiuddin M."/>
            <person name="Mahmood N."/>
            <person name="Shommy N.S."/>
        </authorList>
    </citation>
    <scope>NUCLEOTIDE SEQUENCE [LARGE SCALE GENOMIC DNA]</scope>
    <source>
        <strain evidence="3">cv. O-4</strain>
    </source>
</reference>
<keyword evidence="3" id="KW-1185">Reference proteome</keyword>
<gene>
    <name evidence="2" type="ORF">COLO4_03285</name>
    <name evidence="1" type="ORF">COLO4_09258</name>
</gene>
<name>A0A1R3KCL3_9ROSI</name>
<reference evidence="1" key="3">
    <citation type="journal article" date="2017" name="Nat. Plants">
        <title>Comparative genomics of two jute species and insight into fibre biogenesis.</title>
        <authorList>
            <person name="Islam M.S."/>
            <person name="Saito J.A."/>
            <person name="Emdad E.M."/>
            <person name="Ahmed B."/>
            <person name="Islam M.M."/>
            <person name="Halim A."/>
            <person name="Hossen Q.M."/>
            <person name="Hossain M.Z."/>
            <person name="Ahmed R."/>
            <person name="Hossain M.S."/>
            <person name="Kabir S.M."/>
            <person name="Khan M.S."/>
            <person name="Khan M.M."/>
            <person name="Hasan R."/>
            <person name="Aktar N."/>
            <person name="Honi U."/>
            <person name="Islam R."/>
            <person name="Rashid M.M."/>
            <person name="Wan X."/>
            <person name="Hou S."/>
            <person name="Haque T."/>
            <person name="Azam M.S."/>
            <person name="Moosa M.M."/>
            <person name="Elias S.M."/>
            <person name="Hasan A.M."/>
            <person name="Mahmood N."/>
            <person name="Shafiuddin M."/>
            <person name="Shahid S."/>
            <person name="Shommu N.S."/>
            <person name="Jahan S."/>
            <person name="Roy S."/>
            <person name="Chowdhury A."/>
            <person name="Akhand A.I."/>
            <person name="Nisho G.M."/>
            <person name="Uddin K.S."/>
            <person name="Rabeya T."/>
            <person name="Hoque S.M."/>
            <person name="Snigdha A.R."/>
            <person name="Mortoza S."/>
            <person name="Matin S.A."/>
            <person name="Islam M.K."/>
            <person name="Lashkar M.Z."/>
            <person name="Zaman M."/>
            <person name="Yuryev A."/>
            <person name="Uddin M.K."/>
            <person name="Rahman M.S."/>
            <person name="Haque M.S."/>
            <person name="Alam M.M."/>
            <person name="Khan H."/>
            <person name="Alam M."/>
        </authorList>
    </citation>
    <scope>NUCLEOTIDE SEQUENCE</scope>
    <source>
        <tissue evidence="1">Whole seedlings</tissue>
    </source>
</reference>
<dbReference type="AlphaFoldDB" id="A0A1R3KCL3"/>
<evidence type="ECO:0000313" key="1">
    <source>
        <dbReference type="EMBL" id="OMP04830.1"/>
    </source>
</evidence>
<dbReference type="Proteomes" id="UP000187203">
    <property type="component" value="Unassembled WGS sequence"/>
</dbReference>
<accession>A0A1R3KCL3</accession>
<reference evidence="1" key="2">
    <citation type="submission" date="2013-09" db="EMBL/GenBank/DDBJ databases">
        <authorList>
            <person name="Alam M."/>
            <person name="Haque M.S."/>
            <person name="Islam M.S."/>
            <person name="Emdad E.M."/>
            <person name="Islam M.M."/>
            <person name="Ahmed B."/>
            <person name="Halim A."/>
            <person name="Hossen Q.M.M."/>
            <person name="Hossain M.Z."/>
            <person name="Ahmed R."/>
            <person name="Khan M.M."/>
            <person name="Islam R."/>
            <person name="Rashid M.M."/>
            <person name="Khan S.A."/>
            <person name="Rahman M.S."/>
            <person name="Alam M."/>
            <person name="Yahiya A.S."/>
            <person name="Khan M.S."/>
            <person name="Azam M.S."/>
            <person name="Haque T."/>
            <person name="Lashkar M.Z.H."/>
            <person name="Akhand A.I."/>
            <person name="Morshed G."/>
            <person name="Roy S."/>
            <person name="Uddin K.S."/>
            <person name="Rabeya T."/>
            <person name="Hossain A.S."/>
            <person name="Chowdhury A."/>
            <person name="Snigdha A.R."/>
            <person name="Mortoza M.S."/>
            <person name="Matin S.A."/>
            <person name="Hoque S.M.E."/>
            <person name="Islam M.K."/>
            <person name="Roy D.K."/>
            <person name="Haider R."/>
            <person name="Moosa M.M."/>
            <person name="Elias S.M."/>
            <person name="Hasan A.M."/>
            <person name="Jahan S."/>
            <person name="Shafiuddin M."/>
            <person name="Mahmood N."/>
            <person name="Shommy N.S."/>
        </authorList>
    </citation>
    <scope>NUCLEOTIDE SEQUENCE</scope>
    <source>
        <tissue evidence="1">Whole seedlings</tissue>
    </source>
</reference>
<organism evidence="1 3">
    <name type="scientific">Corchorus olitorius</name>
    <dbReference type="NCBI Taxonomy" id="93759"/>
    <lineage>
        <taxon>Eukaryota</taxon>
        <taxon>Viridiplantae</taxon>
        <taxon>Streptophyta</taxon>
        <taxon>Embryophyta</taxon>
        <taxon>Tracheophyta</taxon>
        <taxon>Spermatophyta</taxon>
        <taxon>Magnoliopsida</taxon>
        <taxon>eudicotyledons</taxon>
        <taxon>Gunneridae</taxon>
        <taxon>Pentapetalae</taxon>
        <taxon>rosids</taxon>
        <taxon>malvids</taxon>
        <taxon>Malvales</taxon>
        <taxon>Malvaceae</taxon>
        <taxon>Grewioideae</taxon>
        <taxon>Apeibeae</taxon>
        <taxon>Corchorus</taxon>
    </lineage>
</organism>